<dbReference type="Proteomes" id="UP000595140">
    <property type="component" value="Unassembled WGS sequence"/>
</dbReference>
<sequence length="92" mass="9919">MSQWQGQVAERIQTLSQRAGSSGSTSALIKWLGGKILDHQTFGLVEKPSGSNKHRDFVLTKSIKVGSSKPVQESSGGYDAKLTEMINSVIVD</sequence>
<proteinExistence type="predicted"/>
<evidence type="ECO:0000313" key="1">
    <source>
        <dbReference type="EMBL" id="VFQ87876.1"/>
    </source>
</evidence>
<reference evidence="2 3" key="1">
    <citation type="submission" date="2018-04" db="EMBL/GenBank/DDBJ databases">
        <authorList>
            <person name="Vogel A."/>
        </authorList>
    </citation>
    <scope>NUCLEOTIDE SEQUENCE [LARGE SCALE GENOMIC DNA]</scope>
</reference>
<keyword evidence="3" id="KW-1185">Reference proteome</keyword>
<gene>
    <name evidence="1" type="ORF">CCAM_LOCUS29652</name>
    <name evidence="2" type="ORF">CCAM_LOCUS29657</name>
</gene>
<dbReference type="AlphaFoldDB" id="A0A484MFV2"/>
<accession>A0A484MFV2</accession>
<evidence type="ECO:0000313" key="2">
    <source>
        <dbReference type="EMBL" id="VFQ87881.1"/>
    </source>
</evidence>
<dbReference type="EMBL" id="OOIL02003403">
    <property type="protein sequence ID" value="VFQ87881.1"/>
    <property type="molecule type" value="Genomic_DNA"/>
</dbReference>
<dbReference type="EMBL" id="OOIL02003403">
    <property type="protein sequence ID" value="VFQ87876.1"/>
    <property type="molecule type" value="Genomic_DNA"/>
</dbReference>
<evidence type="ECO:0000313" key="3">
    <source>
        <dbReference type="Proteomes" id="UP000595140"/>
    </source>
</evidence>
<name>A0A484MFV2_9ASTE</name>
<protein>
    <submittedName>
        <fullName evidence="2">Uncharacterized protein</fullName>
    </submittedName>
</protein>
<organism evidence="2 3">
    <name type="scientific">Cuscuta campestris</name>
    <dbReference type="NCBI Taxonomy" id="132261"/>
    <lineage>
        <taxon>Eukaryota</taxon>
        <taxon>Viridiplantae</taxon>
        <taxon>Streptophyta</taxon>
        <taxon>Embryophyta</taxon>
        <taxon>Tracheophyta</taxon>
        <taxon>Spermatophyta</taxon>
        <taxon>Magnoliopsida</taxon>
        <taxon>eudicotyledons</taxon>
        <taxon>Gunneridae</taxon>
        <taxon>Pentapetalae</taxon>
        <taxon>asterids</taxon>
        <taxon>lamiids</taxon>
        <taxon>Solanales</taxon>
        <taxon>Convolvulaceae</taxon>
        <taxon>Cuscuteae</taxon>
        <taxon>Cuscuta</taxon>
        <taxon>Cuscuta subgen. Grammica</taxon>
        <taxon>Cuscuta sect. Cleistogrammica</taxon>
    </lineage>
</organism>